<evidence type="ECO:0000313" key="3">
    <source>
        <dbReference type="Proteomes" id="UP000663464"/>
    </source>
</evidence>
<proteinExistence type="predicted"/>
<dbReference type="AlphaFoldDB" id="A0ABD7CFR8"/>
<reference evidence="2 3" key="1">
    <citation type="journal article" date="2014" name="J. Infect. Dis.">
        <title>Molecular characterization of a novel botulinum neurotoxin type H gene.</title>
        <authorList>
            <person name="Dover N."/>
            <person name="Barash J.R."/>
            <person name="Hill K.K."/>
            <person name="Xie G."/>
            <person name="Arnon S.S."/>
        </authorList>
    </citation>
    <scope>NUCLEOTIDE SEQUENCE [LARGE SCALE GENOMIC DNA]</scope>
    <source>
        <strain evidence="2 3">IBCA10-7060</strain>
    </source>
</reference>
<protein>
    <submittedName>
        <fullName evidence="2">Uncharacterized protein</fullName>
    </submittedName>
</protein>
<dbReference type="RefSeq" id="WP_041350502.1">
    <property type="nucleotide sequence ID" value="NZ_CP014219.1"/>
</dbReference>
<keyword evidence="1" id="KW-0175">Coiled coil</keyword>
<dbReference type="Proteomes" id="UP000663464">
    <property type="component" value="Chromosome"/>
</dbReference>
<name>A0ABD7CFR8_CLOBO</name>
<organism evidence="2 3">
    <name type="scientific">Clostridium botulinum</name>
    <dbReference type="NCBI Taxonomy" id="1491"/>
    <lineage>
        <taxon>Bacteria</taxon>
        <taxon>Bacillati</taxon>
        <taxon>Bacillota</taxon>
        <taxon>Clostridia</taxon>
        <taxon>Eubacteriales</taxon>
        <taxon>Clostridiaceae</taxon>
        <taxon>Clostridium</taxon>
    </lineage>
</organism>
<dbReference type="EMBL" id="CP069280">
    <property type="protein sequence ID" value="QRI52119.1"/>
    <property type="molecule type" value="Genomic_DNA"/>
</dbReference>
<feature type="coiled-coil region" evidence="1">
    <location>
        <begin position="71"/>
        <end position="102"/>
    </location>
</feature>
<accession>A0ABD7CFR8</accession>
<sequence length="116" mass="13647">MYLGKRIIFNKSTGTVLNDCLEERFDSGLTDEMVDNLRPKEIDYIDLEYGSKILKNAIIYHVDVETKEIIIDKYIEHIETEEEKLKNELLKTQAEVVDLKYKEVLHNKNLNEKEGK</sequence>
<evidence type="ECO:0000256" key="1">
    <source>
        <dbReference type="SAM" id="Coils"/>
    </source>
</evidence>
<evidence type="ECO:0000313" key="2">
    <source>
        <dbReference type="EMBL" id="QRI52119.1"/>
    </source>
</evidence>
<gene>
    <name evidence="2" type="ORF">JQS73_11770</name>
</gene>